<organism evidence="3 4">
    <name type="scientific">Fictibacillus enclensis</name>
    <dbReference type="NCBI Taxonomy" id="1017270"/>
    <lineage>
        <taxon>Bacteria</taxon>
        <taxon>Bacillati</taxon>
        <taxon>Bacillota</taxon>
        <taxon>Bacilli</taxon>
        <taxon>Bacillales</taxon>
        <taxon>Fictibacillaceae</taxon>
        <taxon>Fictibacillus</taxon>
    </lineage>
</organism>
<dbReference type="GO" id="GO:0008206">
    <property type="term" value="P:bile acid metabolic process"/>
    <property type="evidence" value="ECO:0007669"/>
    <property type="project" value="UniProtKB-ARBA"/>
</dbReference>
<dbReference type="PROSITE" id="PS00061">
    <property type="entry name" value="ADH_SHORT"/>
    <property type="match status" value="1"/>
</dbReference>
<sequence length="257" mass="27448">MNVNLLEGKTAVVTGAGSGMGKEIAKVFGSQGANVVLADLNEEAARRTASEMELKKRVLVVQTNVAQDDSVQDMVRQTTEAFGDAHILINCAGVPQFFTPIEELQLEEWDNIMAVNSKSIFLTTRHLVPLMKQKESGVIINIASIAGERARPGLNAYCASKGAALMLTKALALELAPYGIRVNAINPGPAETPMLGRFLPGDAQKVEEDKKKIFLDSVPLGRLIQPHDIAQAALYLSSDLAKAVTGEVLNVDGGRGV</sequence>
<dbReference type="Proteomes" id="UP000054099">
    <property type="component" value="Unassembled WGS sequence"/>
</dbReference>
<dbReference type="OrthoDB" id="286404at2"/>
<dbReference type="GO" id="GO:0004316">
    <property type="term" value="F:3-oxoacyl-[acyl-carrier-protein] reductase (NADPH) activity"/>
    <property type="evidence" value="ECO:0007669"/>
    <property type="project" value="UniProtKB-EC"/>
</dbReference>
<dbReference type="PRINTS" id="PR00081">
    <property type="entry name" value="GDHRDH"/>
</dbReference>
<dbReference type="FunFam" id="3.40.50.720:FF:000084">
    <property type="entry name" value="Short-chain dehydrogenase reductase"/>
    <property type="match status" value="1"/>
</dbReference>
<dbReference type="Pfam" id="PF13561">
    <property type="entry name" value="adh_short_C2"/>
    <property type="match status" value="1"/>
</dbReference>
<name>A0A0V8JED9_9BACL</name>
<comment type="caution">
    <text evidence="3">The sequence shown here is derived from an EMBL/GenBank/DDBJ whole genome shotgun (WGS) entry which is preliminary data.</text>
</comment>
<dbReference type="EC" id="1.1.1.100" evidence="3"/>
<dbReference type="RefSeq" id="WP_061970363.1">
    <property type="nucleotide sequence ID" value="NZ_FMAV01000001.1"/>
</dbReference>
<dbReference type="Gene3D" id="3.40.50.720">
    <property type="entry name" value="NAD(P)-binding Rossmann-like Domain"/>
    <property type="match status" value="1"/>
</dbReference>
<dbReference type="PRINTS" id="PR00080">
    <property type="entry name" value="SDRFAMILY"/>
</dbReference>
<evidence type="ECO:0000256" key="1">
    <source>
        <dbReference type="ARBA" id="ARBA00006484"/>
    </source>
</evidence>
<evidence type="ECO:0000256" key="2">
    <source>
        <dbReference type="ARBA" id="ARBA00023002"/>
    </source>
</evidence>
<dbReference type="InterPro" id="IPR002347">
    <property type="entry name" value="SDR_fam"/>
</dbReference>
<protein>
    <submittedName>
        <fullName evidence="3">3-ketoacyl-ACP reductase</fullName>
        <ecNumber evidence="3">1.1.1.100</ecNumber>
    </submittedName>
</protein>
<evidence type="ECO:0000313" key="3">
    <source>
        <dbReference type="EMBL" id="KSU85463.1"/>
    </source>
</evidence>
<dbReference type="AlphaFoldDB" id="A0A0V8JED9"/>
<keyword evidence="2 3" id="KW-0560">Oxidoreductase</keyword>
<gene>
    <name evidence="3" type="primary">fabG</name>
    <name evidence="3" type="ORF">AS030_08180</name>
</gene>
<keyword evidence="4" id="KW-1185">Reference proteome</keyword>
<dbReference type="PANTHER" id="PTHR43639:SF1">
    <property type="entry name" value="SHORT-CHAIN DEHYDROGENASE_REDUCTASE FAMILY PROTEIN"/>
    <property type="match status" value="1"/>
</dbReference>
<proteinExistence type="inferred from homology"/>
<dbReference type="EMBL" id="LNQN01000001">
    <property type="protein sequence ID" value="KSU85463.1"/>
    <property type="molecule type" value="Genomic_DNA"/>
</dbReference>
<dbReference type="InterPro" id="IPR020904">
    <property type="entry name" value="Sc_DH/Rdtase_CS"/>
</dbReference>
<reference evidence="3 4" key="1">
    <citation type="journal article" date="2014" name="Antonie Van Leeuwenhoek">
        <title>Fictibacillus enclensis sp. nov., isolated from marine sediment.</title>
        <authorList>
            <person name="Dastager S.G."/>
            <person name="Mawlankar R."/>
            <person name="Srinivasan K."/>
            <person name="Tang S.K."/>
            <person name="Lee J.C."/>
            <person name="Ramana V.V."/>
            <person name="Shouche Y.S."/>
        </authorList>
    </citation>
    <scope>NUCLEOTIDE SEQUENCE [LARGE SCALE GENOMIC DNA]</scope>
    <source>
        <strain evidence="3 4">NIO-1003</strain>
    </source>
</reference>
<dbReference type="SUPFAM" id="SSF51735">
    <property type="entry name" value="NAD(P)-binding Rossmann-fold domains"/>
    <property type="match status" value="1"/>
</dbReference>
<evidence type="ECO:0000313" key="4">
    <source>
        <dbReference type="Proteomes" id="UP000054099"/>
    </source>
</evidence>
<dbReference type="InterPro" id="IPR036291">
    <property type="entry name" value="NAD(P)-bd_dom_sf"/>
</dbReference>
<comment type="similarity">
    <text evidence="1">Belongs to the short-chain dehydrogenases/reductases (SDR) family.</text>
</comment>
<dbReference type="PANTHER" id="PTHR43639">
    <property type="entry name" value="OXIDOREDUCTASE, SHORT-CHAIN DEHYDROGENASE/REDUCTASE FAMILY (AFU_ORTHOLOGUE AFUA_5G02870)"/>
    <property type="match status" value="1"/>
</dbReference>
<dbReference type="NCBIfam" id="NF005559">
    <property type="entry name" value="PRK07231.1"/>
    <property type="match status" value="1"/>
</dbReference>
<accession>A0A0V8JED9</accession>